<evidence type="ECO:0000313" key="2">
    <source>
        <dbReference type="Proteomes" id="UP000292781"/>
    </source>
</evidence>
<evidence type="ECO:0000313" key="1">
    <source>
        <dbReference type="EMBL" id="TBW41333.1"/>
    </source>
</evidence>
<comment type="caution">
    <text evidence="1">The sequence shown here is derived from an EMBL/GenBank/DDBJ whole genome shotgun (WGS) entry which is preliminary data.</text>
</comment>
<gene>
    <name evidence="1" type="ORF">EYW49_01005</name>
</gene>
<organism evidence="1 2">
    <name type="scientific">Siculibacillus lacustris</name>
    <dbReference type="NCBI Taxonomy" id="1549641"/>
    <lineage>
        <taxon>Bacteria</taxon>
        <taxon>Pseudomonadati</taxon>
        <taxon>Pseudomonadota</taxon>
        <taxon>Alphaproteobacteria</taxon>
        <taxon>Hyphomicrobiales</taxon>
        <taxon>Ancalomicrobiaceae</taxon>
        <taxon>Siculibacillus</taxon>
    </lineage>
</organism>
<keyword evidence="1" id="KW-0418">Kinase</keyword>
<dbReference type="Gene3D" id="3.30.420.300">
    <property type="entry name" value="2-keto-3-deoxy-galactonokinase, substrate binding domain"/>
    <property type="match status" value="1"/>
</dbReference>
<keyword evidence="1" id="KW-0808">Transferase</keyword>
<dbReference type="InterPro" id="IPR042258">
    <property type="entry name" value="DGOK_N"/>
</dbReference>
<proteinExistence type="predicted"/>
<dbReference type="EMBL" id="SJFN01000001">
    <property type="protein sequence ID" value="TBW41333.1"/>
    <property type="molecule type" value="Genomic_DNA"/>
</dbReference>
<dbReference type="GO" id="GO:0008671">
    <property type="term" value="F:2-dehydro-3-deoxygalactonokinase activity"/>
    <property type="evidence" value="ECO:0007669"/>
    <property type="project" value="InterPro"/>
</dbReference>
<accession>A0A4Q9W047</accession>
<dbReference type="InterPro" id="IPR042257">
    <property type="entry name" value="DGOK_C"/>
</dbReference>
<keyword evidence="2" id="KW-1185">Reference proteome</keyword>
<dbReference type="OrthoDB" id="256574at2"/>
<protein>
    <submittedName>
        <fullName evidence="1">2-dehydro-3-deoxygalactonokinase</fullName>
    </submittedName>
</protein>
<name>A0A4Q9W047_9HYPH</name>
<dbReference type="Proteomes" id="UP000292781">
    <property type="component" value="Unassembled WGS sequence"/>
</dbReference>
<dbReference type="Gene3D" id="3.30.420.310">
    <property type="entry name" value="2-keto-3-deoxy-galactonokinase, C-terminal domain"/>
    <property type="match status" value="1"/>
</dbReference>
<dbReference type="Pfam" id="PF05035">
    <property type="entry name" value="DGOK"/>
    <property type="match status" value="1"/>
</dbReference>
<dbReference type="AlphaFoldDB" id="A0A4Q9W047"/>
<dbReference type="InterPro" id="IPR007729">
    <property type="entry name" value="DGOK"/>
</dbReference>
<dbReference type="GO" id="GO:0034194">
    <property type="term" value="P:D-galactonate catabolic process"/>
    <property type="evidence" value="ECO:0007669"/>
    <property type="project" value="InterPro"/>
</dbReference>
<reference evidence="1 2" key="1">
    <citation type="submission" date="2019-02" db="EMBL/GenBank/DDBJ databases">
        <title>Siculibacillus lacustris gen. nov., sp. nov., a new rosette-forming bacterium isolated from a freshwater crater lake (Lake St. Ana, Romania).</title>
        <authorList>
            <person name="Felfoldi T."/>
            <person name="Marton Z."/>
            <person name="Szabo A."/>
            <person name="Mentes A."/>
            <person name="Boka K."/>
            <person name="Marialigeti K."/>
            <person name="Mathe I."/>
            <person name="Koncz M."/>
            <person name="Schumann P."/>
            <person name="Toth E."/>
        </authorList>
    </citation>
    <scope>NUCLEOTIDE SEQUENCE [LARGE SCALE GENOMIC DNA]</scope>
    <source>
        <strain evidence="1 2">SA-279</strain>
    </source>
</reference>
<sequence length="345" mass="36113">MDSMTTAPAFPPPDRAATALVALDWGTSSLRAFAMSADGRVLEQRDSAHGILNLPAPGGIAGFERAFAEACGDWLARRPGLPVVAGGMVGSAQGWKEAPYVATPADTATLATRAAAVTTAEGVRILIAPGVLHDPADGVPDVMRGEEIQIAGALVRAPRALRRSRLVLPGTHSKWVEVVDGRIVRFATFMTGELFAILRRHSILGRLMPEAAAPEPDAAAAAFAAGLRAADGRVLAHDLFAVRTLGLMRRLSGDVLEDYLSGLLIGHELAGARALGAAEPDVPVVLIGEGRLSRRYAEALRLTGIPVTAELGNTAPDGLFRFAVAAGLVDEPQGRQQETIDVRPA</sequence>